<organism evidence="16 17">
    <name type="scientific">Candidatus Enterococcus avicola</name>
    <dbReference type="NCBI Taxonomy" id="2838561"/>
    <lineage>
        <taxon>Bacteria</taxon>
        <taxon>Bacillati</taxon>
        <taxon>Bacillota</taxon>
        <taxon>Bacilli</taxon>
        <taxon>Lactobacillales</taxon>
        <taxon>Enterococcaceae</taxon>
        <taxon>Enterococcus</taxon>
    </lineage>
</organism>
<evidence type="ECO:0000259" key="14">
    <source>
        <dbReference type="PROSITE" id="PS51099"/>
    </source>
</evidence>
<keyword evidence="6" id="KW-0762">Sugar transport</keyword>
<evidence type="ECO:0000256" key="13">
    <source>
        <dbReference type="SAM" id="Phobius"/>
    </source>
</evidence>
<dbReference type="PANTHER" id="PTHR30181:SF3">
    <property type="entry name" value="MULTIPHOSPHORYL TRANSFER PROTEIN"/>
    <property type="match status" value="1"/>
</dbReference>
<evidence type="ECO:0000313" key="17">
    <source>
        <dbReference type="Proteomes" id="UP000824063"/>
    </source>
</evidence>
<dbReference type="GO" id="GO:0005886">
    <property type="term" value="C:plasma membrane"/>
    <property type="evidence" value="ECO:0007669"/>
    <property type="project" value="UniProtKB-SubCell"/>
</dbReference>
<keyword evidence="8" id="KW-0598">Phosphotransferase system</keyword>
<dbReference type="AlphaFoldDB" id="A0A9D2F506"/>
<name>A0A9D2F506_9ENTE</name>
<keyword evidence="10" id="KW-0418">Kinase</keyword>
<dbReference type="SUPFAM" id="SSF52794">
    <property type="entry name" value="PTS system IIB component-like"/>
    <property type="match status" value="1"/>
</dbReference>
<dbReference type="Gene3D" id="3.40.50.2300">
    <property type="match status" value="2"/>
</dbReference>
<dbReference type="InterPro" id="IPR003501">
    <property type="entry name" value="PTS_EIIB_2/3"/>
</dbReference>
<comment type="caution">
    <text evidence="16">The sequence shown here is derived from an EMBL/GenBank/DDBJ whole genome shotgun (WGS) entry which is preliminary data.</text>
</comment>
<evidence type="ECO:0008006" key="18">
    <source>
        <dbReference type="Google" id="ProtNLM"/>
    </source>
</evidence>
<keyword evidence="5" id="KW-0597">Phosphoprotein</keyword>
<feature type="transmembrane region" description="Helical" evidence="13">
    <location>
        <begin position="89"/>
        <end position="117"/>
    </location>
</feature>
<keyword evidence="12 13" id="KW-0472">Membrane</keyword>
<gene>
    <name evidence="16" type="ORF">IAA20_01675</name>
</gene>
<dbReference type="PANTHER" id="PTHR30181">
    <property type="entry name" value="MANNITOL PERMEASE IIC COMPONENT"/>
    <property type="match status" value="1"/>
</dbReference>
<feature type="domain" description="PTS EIIC type-2" evidence="15">
    <location>
        <begin position="20"/>
        <end position="345"/>
    </location>
</feature>
<dbReference type="GO" id="GO:0090563">
    <property type="term" value="F:protein-phosphocysteine-sugar phosphotransferase activity"/>
    <property type="evidence" value="ECO:0007669"/>
    <property type="project" value="TreeGrafter"/>
</dbReference>
<feature type="transmembrane region" description="Helical" evidence="13">
    <location>
        <begin position="28"/>
        <end position="49"/>
    </location>
</feature>
<comment type="function">
    <text evidence="1">The phosphoenolpyruvate-dependent sugar phosphotransferase system (sugar PTS), a major carbohydrate active transport system, catalyzes the phosphorylation of incoming sugar substrates concomitantly with their translocation across the cell membrane. The enzyme II CmtAB PTS system is involved in D-mannitol transport.</text>
</comment>
<evidence type="ECO:0000256" key="7">
    <source>
        <dbReference type="ARBA" id="ARBA00022679"/>
    </source>
</evidence>
<evidence type="ECO:0000256" key="4">
    <source>
        <dbReference type="ARBA" id="ARBA00022475"/>
    </source>
</evidence>
<dbReference type="Pfam" id="PF02302">
    <property type="entry name" value="PTS_IIB"/>
    <property type="match status" value="1"/>
</dbReference>
<reference evidence="16" key="1">
    <citation type="journal article" date="2021" name="PeerJ">
        <title>Extensive microbial diversity within the chicken gut microbiome revealed by metagenomics and culture.</title>
        <authorList>
            <person name="Gilroy R."/>
            <person name="Ravi A."/>
            <person name="Getino M."/>
            <person name="Pursley I."/>
            <person name="Horton D.L."/>
            <person name="Alikhan N.F."/>
            <person name="Baker D."/>
            <person name="Gharbi K."/>
            <person name="Hall N."/>
            <person name="Watson M."/>
            <person name="Adriaenssens E.M."/>
            <person name="Foster-Nyarko E."/>
            <person name="Jarju S."/>
            <person name="Secka A."/>
            <person name="Antonio M."/>
            <person name="Oren A."/>
            <person name="Chaudhuri R.R."/>
            <person name="La Ragione R."/>
            <person name="Hildebrand F."/>
            <person name="Pallen M.J."/>
        </authorList>
    </citation>
    <scope>NUCLEOTIDE SEQUENCE</scope>
    <source>
        <strain evidence="16">CHK172-16539</strain>
    </source>
</reference>
<evidence type="ECO:0000256" key="12">
    <source>
        <dbReference type="ARBA" id="ARBA00023136"/>
    </source>
</evidence>
<keyword evidence="3" id="KW-0813">Transport</keyword>
<feature type="transmembrane region" description="Helical" evidence="13">
    <location>
        <begin position="318"/>
        <end position="340"/>
    </location>
</feature>
<feature type="transmembrane region" description="Helical" evidence="13">
    <location>
        <begin position="252"/>
        <end position="270"/>
    </location>
</feature>
<feature type="transmembrane region" description="Helical" evidence="13">
    <location>
        <begin position="169"/>
        <end position="189"/>
    </location>
</feature>
<evidence type="ECO:0000256" key="11">
    <source>
        <dbReference type="ARBA" id="ARBA00022989"/>
    </source>
</evidence>
<proteinExistence type="predicted"/>
<feature type="transmembrane region" description="Helical" evidence="13">
    <location>
        <begin position="61"/>
        <end position="77"/>
    </location>
</feature>
<evidence type="ECO:0000256" key="8">
    <source>
        <dbReference type="ARBA" id="ARBA00022683"/>
    </source>
</evidence>
<keyword evidence="11 13" id="KW-1133">Transmembrane helix</keyword>
<evidence type="ECO:0000313" key="16">
    <source>
        <dbReference type="EMBL" id="HIZ52639.1"/>
    </source>
</evidence>
<dbReference type="PROSITE" id="PS51104">
    <property type="entry name" value="PTS_EIIC_TYPE_2"/>
    <property type="match status" value="1"/>
</dbReference>
<dbReference type="EMBL" id="DXBN01000039">
    <property type="protein sequence ID" value="HIZ52639.1"/>
    <property type="molecule type" value="Genomic_DNA"/>
</dbReference>
<dbReference type="InterPro" id="IPR013011">
    <property type="entry name" value="PTS_EIIB_2"/>
</dbReference>
<reference evidence="16" key="2">
    <citation type="submission" date="2021-04" db="EMBL/GenBank/DDBJ databases">
        <authorList>
            <person name="Gilroy R."/>
        </authorList>
    </citation>
    <scope>NUCLEOTIDE SEQUENCE</scope>
    <source>
        <strain evidence="16">CHK172-16539</strain>
    </source>
</reference>
<dbReference type="InterPro" id="IPR013014">
    <property type="entry name" value="PTS_EIIC_2"/>
</dbReference>
<evidence type="ECO:0000256" key="1">
    <source>
        <dbReference type="ARBA" id="ARBA00002434"/>
    </source>
</evidence>
<evidence type="ECO:0000256" key="2">
    <source>
        <dbReference type="ARBA" id="ARBA00004651"/>
    </source>
</evidence>
<dbReference type="PROSITE" id="PS51099">
    <property type="entry name" value="PTS_EIIB_TYPE_2"/>
    <property type="match status" value="1"/>
</dbReference>
<sequence>MSRKLSEIIPKNNWPGLRKVGHQLSQMLMPHLSIFIALALMNLIASFGFEALRVFLDSLEYALISYLLPLLIGYTGGKQIEPKRGGTIAGIATIGMILGTTSPQIIGAMIVGPLSVWSYVSIRKHCLQAFKDGYEMLVTNIVAGVMGAIWCLVALFFISPIINTLMERIAILITELIHLNLLPLVSFVIEPLKIFFFNNTINHGVLTPIGLSMVEKTGQSILFLLETNPGPGLGVLLAYYRYGKKKAQTGGAALIHLIGGIHEVYFPYVLMEPRLFIAIICSGMTGTAIFNWFNVGLKNPISPGSLILMVASTPVKELFGLFLGITLSTFVSFEVAQFFLKQKKWEESDLNFEELPVRRNQEITRIIVACDAGIGSSAMGASLLRRSLEQEGSKLIVDYQSVYTLENRQDTLVVVHPQLKQIAEKKVPATQIITIENFLETKILHQRVKEALGISKRIETTSYQVSQQGALLPKIVFLYANQMRGSQTMAIELWSQKAQHYQRIFDFQKEAIQTLNPNRETIYVLSQSLMEKYPELSNLAQKIVVADILQVADFETLLEKGEI</sequence>
<evidence type="ECO:0000256" key="6">
    <source>
        <dbReference type="ARBA" id="ARBA00022597"/>
    </source>
</evidence>
<dbReference type="GO" id="GO:0009401">
    <property type="term" value="P:phosphoenolpyruvate-dependent sugar phosphotransferase system"/>
    <property type="evidence" value="ECO:0007669"/>
    <property type="project" value="UniProtKB-KW"/>
</dbReference>
<keyword evidence="4" id="KW-1003">Cell membrane</keyword>
<dbReference type="InterPro" id="IPR036095">
    <property type="entry name" value="PTS_EIIB-like_sf"/>
</dbReference>
<comment type="subcellular location">
    <subcellularLocation>
        <location evidence="2">Cell membrane</location>
        <topology evidence="2">Multi-pass membrane protein</topology>
    </subcellularLocation>
</comment>
<keyword evidence="9 13" id="KW-0812">Transmembrane</keyword>
<dbReference type="GO" id="GO:0008982">
    <property type="term" value="F:protein-N(PI)-phosphohistidine-sugar phosphotransferase activity"/>
    <property type="evidence" value="ECO:0007669"/>
    <property type="project" value="InterPro"/>
</dbReference>
<dbReference type="InterPro" id="IPR050893">
    <property type="entry name" value="Sugar_PTS"/>
</dbReference>
<dbReference type="Proteomes" id="UP000824063">
    <property type="component" value="Unassembled WGS sequence"/>
</dbReference>
<feature type="domain" description="PTS EIIB type-2" evidence="14">
    <location>
        <begin position="364"/>
        <end position="456"/>
    </location>
</feature>
<evidence type="ECO:0000259" key="15">
    <source>
        <dbReference type="PROSITE" id="PS51104"/>
    </source>
</evidence>
<evidence type="ECO:0000256" key="3">
    <source>
        <dbReference type="ARBA" id="ARBA00022448"/>
    </source>
</evidence>
<feature type="transmembrane region" description="Helical" evidence="13">
    <location>
        <begin position="276"/>
        <end position="297"/>
    </location>
</feature>
<evidence type="ECO:0000256" key="5">
    <source>
        <dbReference type="ARBA" id="ARBA00022553"/>
    </source>
</evidence>
<dbReference type="GO" id="GO:0016301">
    <property type="term" value="F:kinase activity"/>
    <property type="evidence" value="ECO:0007669"/>
    <property type="project" value="UniProtKB-KW"/>
</dbReference>
<evidence type="ECO:0000256" key="10">
    <source>
        <dbReference type="ARBA" id="ARBA00022777"/>
    </source>
</evidence>
<accession>A0A9D2F506</accession>
<feature type="transmembrane region" description="Helical" evidence="13">
    <location>
        <begin position="137"/>
        <end position="157"/>
    </location>
</feature>
<evidence type="ECO:0000256" key="9">
    <source>
        <dbReference type="ARBA" id="ARBA00022692"/>
    </source>
</evidence>
<feature type="transmembrane region" description="Helical" evidence="13">
    <location>
        <begin position="221"/>
        <end position="240"/>
    </location>
</feature>
<keyword evidence="7" id="KW-0808">Transferase</keyword>
<protein>
    <recommendedName>
        <fullName evidence="18">Mannitol permease IIC component</fullName>
    </recommendedName>
</protein>